<evidence type="ECO:0000313" key="1">
    <source>
        <dbReference type="EMBL" id="SDL77808.1"/>
    </source>
</evidence>
<sequence>MRFSDHLDRLDGAVMTHLGDGPCTYQGAGLVASGIEHILERDFEAQDDDQVAMRVTTISVRVSDVTTSRQGDTIATPSRTWTVQQILEDDGHIRRLYVT</sequence>
<dbReference type="EMBL" id="FNGI01000007">
    <property type="protein sequence ID" value="SDL77808.1"/>
    <property type="molecule type" value="Genomic_DNA"/>
</dbReference>
<protein>
    <submittedName>
        <fullName evidence="1">Uncharacterized protein</fullName>
    </submittedName>
</protein>
<dbReference type="GO" id="GO:0019068">
    <property type="term" value="P:virion assembly"/>
    <property type="evidence" value="ECO:0007669"/>
    <property type="project" value="InterPro"/>
</dbReference>
<proteinExistence type="predicted"/>
<accession>A0A1G9MU70</accession>
<organism evidence="1 2">
    <name type="scientific">Modicisalibacter muralis</name>
    <dbReference type="NCBI Taxonomy" id="119000"/>
    <lineage>
        <taxon>Bacteria</taxon>
        <taxon>Pseudomonadati</taxon>
        <taxon>Pseudomonadota</taxon>
        <taxon>Gammaproteobacteria</taxon>
        <taxon>Oceanospirillales</taxon>
        <taxon>Halomonadaceae</taxon>
        <taxon>Modicisalibacter</taxon>
    </lineage>
</organism>
<dbReference type="Gene3D" id="2.40.10.180">
    <property type="entry name" value="Phage tail proteins"/>
    <property type="match status" value="1"/>
</dbReference>
<gene>
    <name evidence="1" type="ORF">SAMN05661010_02522</name>
</gene>
<dbReference type="OrthoDB" id="6171190at2"/>
<keyword evidence="2" id="KW-1185">Reference proteome</keyword>
<dbReference type="Proteomes" id="UP000198654">
    <property type="component" value="Unassembled WGS sequence"/>
</dbReference>
<dbReference type="AlphaFoldDB" id="A0A1G9MU70"/>
<evidence type="ECO:0000313" key="2">
    <source>
        <dbReference type="Proteomes" id="UP000198654"/>
    </source>
</evidence>
<dbReference type="Pfam" id="PF05354">
    <property type="entry name" value="Phage_attach"/>
    <property type="match status" value="1"/>
</dbReference>
<reference evidence="1 2" key="1">
    <citation type="submission" date="2016-10" db="EMBL/GenBank/DDBJ databases">
        <authorList>
            <person name="de Groot N.N."/>
        </authorList>
    </citation>
    <scope>NUCLEOTIDE SEQUENCE [LARGE SCALE GENOMIC DNA]</scope>
    <source>
        <strain evidence="1 2">DSM 14789</strain>
    </source>
</reference>
<dbReference type="STRING" id="119000.SAMN05661010_02522"/>
<name>A0A1G9MU70_9GAMM</name>
<dbReference type="InterPro" id="IPR008018">
    <property type="entry name" value="Phage_tail_attach_FII"/>
</dbReference>
<dbReference type="InterPro" id="IPR053734">
    <property type="entry name" value="Phage_Head-Tail_Connect_sf"/>
</dbReference>